<dbReference type="GO" id="GO:0005737">
    <property type="term" value="C:cytoplasm"/>
    <property type="evidence" value="ECO:0007669"/>
    <property type="project" value="TreeGrafter"/>
</dbReference>
<evidence type="ECO:0000256" key="3">
    <source>
        <dbReference type="ARBA" id="ARBA00022898"/>
    </source>
</evidence>
<evidence type="ECO:0000313" key="5">
    <source>
        <dbReference type="EMBL" id="KAF7341034.1"/>
    </source>
</evidence>
<dbReference type="GO" id="GO:0004124">
    <property type="term" value="F:cysteine synthase activity"/>
    <property type="evidence" value="ECO:0007669"/>
    <property type="project" value="TreeGrafter"/>
</dbReference>
<accession>A0A8H7CKG6</accession>
<dbReference type="Gene3D" id="3.40.640.10">
    <property type="entry name" value="Type I PLP-dependent aspartate aminotransferase-like (Major domain)"/>
    <property type="match status" value="1"/>
</dbReference>
<sequence length="127" mass="14120">MSHLGLIIKPGFETMQLHADELEGGVAAVITSSRQSAITLAIIVVHAGDNIVTAYMAVQTYNLFKATMQKYGITPRFITTYDVKDFEAAINENDEVHLRGDHHELRWCAHEFGPPIWSAAYQHAASH</sequence>
<gene>
    <name evidence="5" type="ORF">MSAN_02089200</name>
</gene>
<dbReference type="InterPro" id="IPR015421">
    <property type="entry name" value="PyrdxlP-dep_Trfase_major"/>
</dbReference>
<dbReference type="GO" id="GO:0006535">
    <property type="term" value="P:cysteine biosynthetic process from serine"/>
    <property type="evidence" value="ECO:0007669"/>
    <property type="project" value="TreeGrafter"/>
</dbReference>
<dbReference type="OrthoDB" id="3512640at2759"/>
<dbReference type="InterPro" id="IPR015424">
    <property type="entry name" value="PyrdxlP-dep_Trfase"/>
</dbReference>
<dbReference type="GO" id="GO:0019346">
    <property type="term" value="P:transsulfuration"/>
    <property type="evidence" value="ECO:0007669"/>
    <property type="project" value="InterPro"/>
</dbReference>
<dbReference type="GO" id="GO:0016829">
    <property type="term" value="F:lyase activity"/>
    <property type="evidence" value="ECO:0007669"/>
    <property type="project" value="UniProtKB-KW"/>
</dbReference>
<evidence type="ECO:0000313" key="6">
    <source>
        <dbReference type="Proteomes" id="UP000623467"/>
    </source>
</evidence>
<reference evidence="5" key="1">
    <citation type="submission" date="2020-05" db="EMBL/GenBank/DDBJ databases">
        <title>Mycena genomes resolve the evolution of fungal bioluminescence.</title>
        <authorList>
            <person name="Tsai I.J."/>
        </authorList>
    </citation>
    <scope>NUCLEOTIDE SEQUENCE</scope>
    <source>
        <strain evidence="5">160909Yilan</strain>
    </source>
</reference>
<proteinExistence type="inferred from homology"/>
<keyword evidence="2" id="KW-0808">Transferase</keyword>
<comment type="similarity">
    <text evidence="4">Belongs to the trans-sulfuration enzymes family.</text>
</comment>
<dbReference type="Proteomes" id="UP000623467">
    <property type="component" value="Unassembled WGS sequence"/>
</dbReference>
<evidence type="ECO:0000256" key="4">
    <source>
        <dbReference type="RuleBase" id="RU362118"/>
    </source>
</evidence>
<dbReference type="InterPro" id="IPR000277">
    <property type="entry name" value="Cys/Met-Metab_PyrdxlP-dep_enz"/>
</dbReference>
<dbReference type="GO" id="GO:0071269">
    <property type="term" value="P:L-homocysteine biosynthetic process"/>
    <property type="evidence" value="ECO:0007669"/>
    <property type="project" value="TreeGrafter"/>
</dbReference>
<dbReference type="Pfam" id="PF01053">
    <property type="entry name" value="Cys_Met_Meta_PP"/>
    <property type="match status" value="1"/>
</dbReference>
<protein>
    <submittedName>
        <fullName evidence="5">O-acetylhomoserine (Thiol)-lyase</fullName>
    </submittedName>
</protein>
<dbReference type="PANTHER" id="PTHR43797">
    <property type="entry name" value="HOMOCYSTEINE/CYSTEINE SYNTHASE"/>
    <property type="match status" value="1"/>
</dbReference>
<keyword evidence="6" id="KW-1185">Reference proteome</keyword>
<dbReference type="SUPFAM" id="SSF53383">
    <property type="entry name" value="PLP-dependent transferases"/>
    <property type="match status" value="1"/>
</dbReference>
<organism evidence="5 6">
    <name type="scientific">Mycena sanguinolenta</name>
    <dbReference type="NCBI Taxonomy" id="230812"/>
    <lineage>
        <taxon>Eukaryota</taxon>
        <taxon>Fungi</taxon>
        <taxon>Dikarya</taxon>
        <taxon>Basidiomycota</taxon>
        <taxon>Agaricomycotina</taxon>
        <taxon>Agaricomycetes</taxon>
        <taxon>Agaricomycetidae</taxon>
        <taxon>Agaricales</taxon>
        <taxon>Marasmiineae</taxon>
        <taxon>Mycenaceae</taxon>
        <taxon>Mycena</taxon>
    </lineage>
</organism>
<keyword evidence="3 4" id="KW-0663">Pyridoxal phosphate</keyword>
<dbReference type="GO" id="GO:0003961">
    <property type="term" value="F:O-acetylhomoserine aminocarboxypropyltransferase activity"/>
    <property type="evidence" value="ECO:0007669"/>
    <property type="project" value="TreeGrafter"/>
</dbReference>
<dbReference type="InterPro" id="IPR006235">
    <property type="entry name" value="OAc-hSer/O-AcSer_sulfhydrylase"/>
</dbReference>
<dbReference type="GO" id="GO:0030170">
    <property type="term" value="F:pyridoxal phosphate binding"/>
    <property type="evidence" value="ECO:0007669"/>
    <property type="project" value="InterPro"/>
</dbReference>
<dbReference type="AlphaFoldDB" id="A0A8H7CKG6"/>
<evidence type="ECO:0000256" key="2">
    <source>
        <dbReference type="ARBA" id="ARBA00022679"/>
    </source>
</evidence>
<keyword evidence="5" id="KW-0456">Lyase</keyword>
<name>A0A8H7CKG6_9AGAR</name>
<dbReference type="EMBL" id="JACAZH010000028">
    <property type="protein sequence ID" value="KAF7341034.1"/>
    <property type="molecule type" value="Genomic_DNA"/>
</dbReference>
<evidence type="ECO:0000256" key="1">
    <source>
        <dbReference type="ARBA" id="ARBA00001933"/>
    </source>
</evidence>
<comment type="caution">
    <text evidence="5">The sequence shown here is derived from an EMBL/GenBank/DDBJ whole genome shotgun (WGS) entry which is preliminary data.</text>
</comment>
<dbReference type="PANTHER" id="PTHR43797:SF2">
    <property type="entry name" value="HOMOCYSTEINE_CYSTEINE SYNTHASE"/>
    <property type="match status" value="1"/>
</dbReference>
<comment type="cofactor">
    <cofactor evidence="1 4">
        <name>pyridoxal 5'-phosphate</name>
        <dbReference type="ChEBI" id="CHEBI:597326"/>
    </cofactor>
</comment>